<evidence type="ECO:0000256" key="8">
    <source>
        <dbReference type="ARBA" id="ARBA00023212"/>
    </source>
</evidence>
<evidence type="ECO:0000256" key="10">
    <source>
        <dbReference type="SAM" id="Coils"/>
    </source>
</evidence>
<sequence length="339" mass="37882">MDVVAWMSRTASAKFKVYLRSALHIPPPPKTSVFTFLVSSSNINIYNGPSLPLSHLLPLRCAPTAGRRQRLELHRQLAVHQAQRKIPSCIRAQQRYPQGLLALATLNETADEERDLLARVEAKALQDLQAQEIVNSDAQILSSIEESLTREGQTSLEALSSLSVTLNQPIPDTEKLGRAIIDLYVASHDLDQAADRASILEKHLSGELEKINSLITELQSDAYQPPSDLAKQTADYQRKIKGLASKLPELKERVASLSASAGTPITIQDVKKEEDKFRDLMAVVKDLETQVKGYHGLPQDTDLARLELESLRVELRDLTRERDSMFEGLVERETPRKPR</sequence>
<evidence type="ECO:0000256" key="9">
    <source>
        <dbReference type="ARBA" id="ARBA00023306"/>
    </source>
</evidence>
<dbReference type="AlphaFoldDB" id="A0A8T9C0H8"/>
<feature type="coiled-coil region" evidence="10">
    <location>
        <begin position="270"/>
        <end position="321"/>
    </location>
</feature>
<organism evidence="11 12">
    <name type="scientific">Lachnellula suecica</name>
    <dbReference type="NCBI Taxonomy" id="602035"/>
    <lineage>
        <taxon>Eukaryota</taxon>
        <taxon>Fungi</taxon>
        <taxon>Dikarya</taxon>
        <taxon>Ascomycota</taxon>
        <taxon>Pezizomycotina</taxon>
        <taxon>Leotiomycetes</taxon>
        <taxon>Helotiales</taxon>
        <taxon>Lachnaceae</taxon>
        <taxon>Lachnellula</taxon>
    </lineage>
</organism>
<dbReference type="GO" id="GO:0051225">
    <property type="term" value="P:spindle assembly"/>
    <property type="evidence" value="ECO:0007669"/>
    <property type="project" value="InterPro"/>
</dbReference>
<evidence type="ECO:0000256" key="1">
    <source>
        <dbReference type="ARBA" id="ARBA00004186"/>
    </source>
</evidence>
<keyword evidence="9" id="KW-0131">Cell cycle</keyword>
<keyword evidence="6" id="KW-0498">Mitosis</keyword>
<evidence type="ECO:0000256" key="7">
    <source>
        <dbReference type="ARBA" id="ARBA00023054"/>
    </source>
</evidence>
<protein>
    <submittedName>
        <fullName evidence="11">Uncharacterized protein</fullName>
    </submittedName>
</protein>
<evidence type="ECO:0000313" key="12">
    <source>
        <dbReference type="Proteomes" id="UP000469558"/>
    </source>
</evidence>
<dbReference type="GO" id="GO:0005829">
    <property type="term" value="C:cytosol"/>
    <property type="evidence" value="ECO:0007669"/>
    <property type="project" value="TreeGrafter"/>
</dbReference>
<keyword evidence="12" id="KW-1185">Reference proteome</keyword>
<proteinExistence type="inferred from homology"/>
<evidence type="ECO:0000256" key="3">
    <source>
        <dbReference type="ARBA" id="ARBA00022490"/>
    </source>
</evidence>
<keyword evidence="8" id="KW-0206">Cytoskeleton</keyword>
<dbReference type="GO" id="GO:0051301">
    <property type="term" value="P:cell division"/>
    <property type="evidence" value="ECO:0007669"/>
    <property type="project" value="UniProtKB-KW"/>
</dbReference>
<dbReference type="Pfam" id="PF25762">
    <property type="entry name" value="HAUS1"/>
    <property type="match status" value="1"/>
</dbReference>
<keyword evidence="3" id="KW-0963">Cytoplasm</keyword>
<keyword evidence="5" id="KW-0493">Microtubule</keyword>
<comment type="subcellular location">
    <subcellularLocation>
        <location evidence="1">Cytoplasm</location>
        <location evidence="1">Cytoskeleton</location>
        <location evidence="1">Spindle</location>
    </subcellularLocation>
</comment>
<evidence type="ECO:0000256" key="6">
    <source>
        <dbReference type="ARBA" id="ARBA00022776"/>
    </source>
</evidence>
<accession>A0A8T9C0H8</accession>
<dbReference type="EMBL" id="QGMK01001058">
    <property type="protein sequence ID" value="TVY73522.1"/>
    <property type="molecule type" value="Genomic_DNA"/>
</dbReference>
<reference evidence="11 12" key="1">
    <citation type="submission" date="2018-05" db="EMBL/GenBank/DDBJ databases">
        <title>Genome sequencing and assembly of the regulated plant pathogen Lachnellula willkommii and related sister species for the development of diagnostic species identification markers.</title>
        <authorList>
            <person name="Giroux E."/>
            <person name="Bilodeau G."/>
        </authorList>
    </citation>
    <scope>NUCLEOTIDE SEQUENCE [LARGE SCALE GENOMIC DNA]</scope>
    <source>
        <strain evidence="11 12">CBS 268.59</strain>
    </source>
</reference>
<evidence type="ECO:0000313" key="11">
    <source>
        <dbReference type="EMBL" id="TVY73522.1"/>
    </source>
</evidence>
<dbReference type="PANTHER" id="PTHR31570">
    <property type="entry name" value="HAUS AUGMIN-LIKE COMPLEX SUBUNIT 1"/>
    <property type="match status" value="1"/>
</dbReference>
<name>A0A8T9C0H8_9HELO</name>
<dbReference type="OrthoDB" id="5372507at2759"/>
<gene>
    <name evidence="11" type="ORF">LSUE1_G005353</name>
</gene>
<evidence type="ECO:0000256" key="5">
    <source>
        <dbReference type="ARBA" id="ARBA00022701"/>
    </source>
</evidence>
<dbReference type="GO" id="GO:0070652">
    <property type="term" value="C:HAUS complex"/>
    <property type="evidence" value="ECO:0007669"/>
    <property type="project" value="InterPro"/>
</dbReference>
<keyword evidence="7 10" id="KW-0175">Coiled coil</keyword>
<dbReference type="InterPro" id="IPR026243">
    <property type="entry name" value="HAUS1"/>
</dbReference>
<dbReference type="GO" id="GO:0005874">
    <property type="term" value="C:microtubule"/>
    <property type="evidence" value="ECO:0007669"/>
    <property type="project" value="UniProtKB-KW"/>
</dbReference>
<dbReference type="GO" id="GO:0005819">
    <property type="term" value="C:spindle"/>
    <property type="evidence" value="ECO:0007669"/>
    <property type="project" value="UniProtKB-SubCell"/>
</dbReference>
<keyword evidence="4" id="KW-0132">Cell division</keyword>
<evidence type="ECO:0000256" key="2">
    <source>
        <dbReference type="ARBA" id="ARBA00005479"/>
    </source>
</evidence>
<evidence type="ECO:0000256" key="4">
    <source>
        <dbReference type="ARBA" id="ARBA00022618"/>
    </source>
</evidence>
<comment type="caution">
    <text evidence="11">The sequence shown here is derived from an EMBL/GenBank/DDBJ whole genome shotgun (WGS) entry which is preliminary data.</text>
</comment>
<comment type="similarity">
    <text evidence="2">Belongs to the HAUS1 family.</text>
</comment>
<dbReference type="PANTHER" id="PTHR31570:SF1">
    <property type="entry name" value="HAUS AUGMIN-LIKE COMPLEX SUBUNIT 1"/>
    <property type="match status" value="1"/>
</dbReference>
<dbReference type="Proteomes" id="UP000469558">
    <property type="component" value="Unassembled WGS sequence"/>
</dbReference>